<evidence type="ECO:0000313" key="5">
    <source>
        <dbReference type="RefSeq" id="XP_010483241.1"/>
    </source>
</evidence>
<dbReference type="SMART" id="SM00153">
    <property type="entry name" value="VHP"/>
    <property type="match status" value="1"/>
</dbReference>
<feature type="compositionally biased region" description="Polar residues" evidence="2">
    <location>
        <begin position="853"/>
        <end position="869"/>
    </location>
</feature>
<reference evidence="5" key="2">
    <citation type="submission" date="2025-08" db="UniProtKB">
        <authorList>
            <consortium name="RefSeq"/>
        </authorList>
    </citation>
    <scope>IDENTIFICATION</scope>
    <source>
        <tissue evidence="5">Leaf</tissue>
    </source>
</reference>
<dbReference type="Proteomes" id="UP000694864">
    <property type="component" value="Chromosome 18"/>
</dbReference>
<dbReference type="SUPFAM" id="SSF55753">
    <property type="entry name" value="Actin depolymerizing proteins"/>
    <property type="match status" value="6"/>
</dbReference>
<evidence type="ECO:0000313" key="4">
    <source>
        <dbReference type="Proteomes" id="UP000694864"/>
    </source>
</evidence>
<dbReference type="CDD" id="cd11292">
    <property type="entry name" value="gelsolin_S3_like"/>
    <property type="match status" value="1"/>
</dbReference>
<evidence type="ECO:0000256" key="1">
    <source>
        <dbReference type="ARBA" id="ARBA00022467"/>
    </source>
</evidence>
<feature type="domain" description="HP" evidence="3">
    <location>
        <begin position="891"/>
        <end position="956"/>
    </location>
</feature>
<dbReference type="InterPro" id="IPR007122">
    <property type="entry name" value="Villin/Gelsolin"/>
</dbReference>
<feature type="region of interest" description="Disordered" evidence="2">
    <location>
        <begin position="745"/>
        <end position="782"/>
    </location>
</feature>
<keyword evidence="4" id="KW-1185">Reference proteome</keyword>
<dbReference type="CDD" id="cd11293">
    <property type="entry name" value="gelsolin_S4_like"/>
    <property type="match status" value="1"/>
</dbReference>
<dbReference type="SMART" id="SM00262">
    <property type="entry name" value="GEL"/>
    <property type="match status" value="6"/>
</dbReference>
<evidence type="ECO:0000256" key="2">
    <source>
        <dbReference type="SAM" id="MobiDB-lite"/>
    </source>
</evidence>
<keyword evidence="1" id="KW-0117">Actin capping</keyword>
<dbReference type="Gene3D" id="1.10.950.10">
    <property type="entry name" value="Villin headpiece domain"/>
    <property type="match status" value="1"/>
</dbReference>
<dbReference type="InterPro" id="IPR007123">
    <property type="entry name" value="Gelsolin-like_dom"/>
</dbReference>
<dbReference type="RefSeq" id="XP_010483241.1">
    <property type="nucleotide sequence ID" value="XM_010484939.2"/>
</dbReference>
<proteinExistence type="predicted"/>
<dbReference type="CDD" id="cd11290">
    <property type="entry name" value="gelsolin_S1_like"/>
    <property type="match status" value="1"/>
</dbReference>
<reference evidence="4" key="1">
    <citation type="journal article" date="2014" name="Nat. Commun.">
        <title>The emerging biofuel crop Camelina sativa retains a highly undifferentiated hexaploid genome structure.</title>
        <authorList>
            <person name="Kagale S."/>
            <person name="Koh C."/>
            <person name="Nixon J."/>
            <person name="Bollina V."/>
            <person name="Clarke W.E."/>
            <person name="Tuteja R."/>
            <person name="Spillane C."/>
            <person name="Robinson S.J."/>
            <person name="Links M.G."/>
            <person name="Clarke C."/>
            <person name="Higgins E.E."/>
            <person name="Huebert T."/>
            <person name="Sharpe A.G."/>
            <person name="Parkin I.A."/>
        </authorList>
    </citation>
    <scope>NUCLEOTIDE SEQUENCE [LARGE SCALE GENOMIC DNA]</scope>
    <source>
        <strain evidence="4">cv. DH55</strain>
    </source>
</reference>
<feature type="region of interest" description="Disordered" evidence="2">
    <location>
        <begin position="846"/>
        <end position="905"/>
    </location>
</feature>
<dbReference type="GeneID" id="104761809"/>
<dbReference type="InterPro" id="IPR029006">
    <property type="entry name" value="ADF-H/Gelsolin-like_dom_sf"/>
</dbReference>
<dbReference type="CDD" id="cd11289">
    <property type="entry name" value="gelsolin_S2_like"/>
    <property type="match status" value="1"/>
</dbReference>
<organism evidence="4 5">
    <name type="scientific">Camelina sativa</name>
    <name type="common">False flax</name>
    <name type="synonym">Myagrum sativum</name>
    <dbReference type="NCBI Taxonomy" id="90675"/>
    <lineage>
        <taxon>Eukaryota</taxon>
        <taxon>Viridiplantae</taxon>
        <taxon>Streptophyta</taxon>
        <taxon>Embryophyta</taxon>
        <taxon>Tracheophyta</taxon>
        <taxon>Spermatophyta</taxon>
        <taxon>Magnoliopsida</taxon>
        <taxon>eudicotyledons</taxon>
        <taxon>Gunneridae</taxon>
        <taxon>Pentapetalae</taxon>
        <taxon>rosids</taxon>
        <taxon>malvids</taxon>
        <taxon>Brassicales</taxon>
        <taxon>Brassicaceae</taxon>
        <taxon>Camelineae</taxon>
        <taxon>Camelina</taxon>
    </lineage>
</organism>
<dbReference type="PROSITE" id="PS51089">
    <property type="entry name" value="HP"/>
    <property type="match status" value="1"/>
</dbReference>
<protein>
    <submittedName>
        <fullName evidence="5">Villin-5-like isoform X2</fullName>
    </submittedName>
</protein>
<dbReference type="CDD" id="cd11288">
    <property type="entry name" value="gelsolin_S5_like"/>
    <property type="match status" value="1"/>
</dbReference>
<dbReference type="Gene3D" id="3.40.20.10">
    <property type="entry name" value="Severin"/>
    <property type="match status" value="6"/>
</dbReference>
<dbReference type="PRINTS" id="PR00597">
    <property type="entry name" value="GELSOLIN"/>
</dbReference>
<sequence length="956" mass="107820">MTFSMRDLDQALQGAGQKSGIEIWRIENFKPVTVPNESHGKFFTGDSYIVLKTTASRNGSLHHDIHYWLGKDSSQDEAGAVAIMTVELDSALGGRAVQYREVQGHETEKFLSYFKPCIIPQEGGVASGFNHVKPEEHQIRLYICKGKHVVRVKEVPFVRSTLNHEDVFILDTESKIFQFNGSKSSIQERAKALEVVQYIKDTYHDGKCDIAAVEDGRMMADAEAGEFWGLFGGFAPLPKKAAVNDDATAESDGIKLFSVEKGKTEPVEAESLEKELLDTNRCYILDCGREMFVWKGRSTSIDQRKNASETADEFFRSSERPNSNLVSVMEGYETVMFRSKFDSWPASSTMTEPQQGRGKVAALLQRQGVNVEGLVKTSSNSKDEPKPYIDCTGNLQVWRINHEEKILLEAAEQTKFYSGDCYIFRYSYPGEDREEHLVGTWFGKQSIEDDRASAISMASKMVESMKFMPAQARIYEGKEPIQFFVIMQSFITFKGGLSDAFKKYIAENEIPDTTYDAQGVALFRVQGSGPENMQAIQIEAVSTGLNSSHCYILHGDSTVFTWCGNLTSSDDQELMERMLDLIKPNEPTKAHKEGSESEQFWEILGGKTEYPSQKIKMDGESDPHLFSCTFSNEDLKVTEIFNFSQDDLMTEDIFILDCHTEIFAWVGQQVDPKKKTQVLAIGEKFIKHDFLVENLASETPIYIVTEGNEPPFFTRFFTWDSSKSGMHGDSFQRKLAILTNKGKPLLDKPKRRVPVYSSRSAVPDKSQPRSRSMTFSPDRARVRGRSPAFNALAANFESVNIRNQSTPPPMVSPMIRKLYPKSLAPDLSKMAPKSAAIAARTALFEKSPPPSQEAPTNPSSEEQAKPTSETNEEEAMSSIHEDSKEDEAEEESNLPTFPYERLKIDSEDPVSDIDLTRREAYLTLSEFKEKFDMTKNEFYKLPKWKQNKLKMSASLF</sequence>
<dbReference type="CDD" id="cd11291">
    <property type="entry name" value="gelsolin_S6_like"/>
    <property type="match status" value="1"/>
</dbReference>
<accession>A0ABM0XAX5</accession>
<dbReference type="Pfam" id="PF00626">
    <property type="entry name" value="Gelsolin"/>
    <property type="match status" value="4"/>
</dbReference>
<dbReference type="InterPro" id="IPR003128">
    <property type="entry name" value="Villin_headpiece"/>
</dbReference>
<evidence type="ECO:0000259" key="3">
    <source>
        <dbReference type="PROSITE" id="PS51089"/>
    </source>
</evidence>
<dbReference type="PANTHER" id="PTHR11977:SF103">
    <property type="entry name" value="VILLIN-5"/>
    <property type="match status" value="1"/>
</dbReference>
<dbReference type="Pfam" id="PF02209">
    <property type="entry name" value="VHP"/>
    <property type="match status" value="1"/>
</dbReference>
<dbReference type="PANTHER" id="PTHR11977">
    <property type="entry name" value="VILLIN"/>
    <property type="match status" value="1"/>
</dbReference>
<dbReference type="SUPFAM" id="SSF47050">
    <property type="entry name" value="VHP, Villin headpiece domain"/>
    <property type="match status" value="1"/>
</dbReference>
<dbReference type="InterPro" id="IPR036886">
    <property type="entry name" value="Villin_headpiece_dom_sf"/>
</dbReference>
<gene>
    <name evidence="5" type="primary">LOC104761809</name>
</gene>
<name>A0ABM0XAX5_CAMSA</name>